<evidence type="ECO:0000313" key="1">
    <source>
        <dbReference type="EMBL" id="EJZ07651.1"/>
    </source>
</evidence>
<dbReference type="SUPFAM" id="SSF50475">
    <property type="entry name" value="FMN-binding split barrel"/>
    <property type="match status" value="1"/>
</dbReference>
<dbReference type="InterPro" id="IPR012349">
    <property type="entry name" value="Split_barrel_FMN-bd"/>
</dbReference>
<proteinExistence type="predicted"/>
<keyword evidence="2" id="KW-1185">Reference proteome</keyword>
<dbReference type="Proteomes" id="UP000006072">
    <property type="component" value="Unassembled WGS sequence"/>
</dbReference>
<dbReference type="eggNOG" id="COG3871">
    <property type="taxonomic scope" value="Bacteria"/>
</dbReference>
<dbReference type="PATRIC" id="fig|1194972.3.peg.3655"/>
<name>K0ULF1_MYCVA</name>
<accession>K0ULF1</accession>
<organism evidence="1 2">
    <name type="scientific">Mycolicibacterium vaccae ATCC 25954</name>
    <dbReference type="NCBI Taxonomy" id="1194972"/>
    <lineage>
        <taxon>Bacteria</taxon>
        <taxon>Bacillati</taxon>
        <taxon>Actinomycetota</taxon>
        <taxon>Actinomycetes</taxon>
        <taxon>Mycobacteriales</taxon>
        <taxon>Mycobacteriaceae</taxon>
        <taxon>Mycolicibacterium</taxon>
    </lineage>
</organism>
<dbReference type="HOGENOM" id="CLU_1649925_0_0_11"/>
<gene>
    <name evidence="1" type="ORF">MVAC_18350</name>
</gene>
<dbReference type="EMBL" id="ALQA01000041">
    <property type="protein sequence ID" value="EJZ07651.1"/>
    <property type="molecule type" value="Genomic_DNA"/>
</dbReference>
<sequence length="168" mass="18728">MPVTPLDQIAPAFVEMAHSIVWASVATVDADGKPRTRILHPFWEWDGTDLFGWIATVPTPIKRAHLAAHPDVSVSYWTPSQDTCSAECLTEWYTDDDTCAAVWEKFATAPAPVGYDPRIIPMWKDGPTSEEFAVLRLAPYRLRVMPGVVMTQGEGSPLTWSDRSGRRN</sequence>
<dbReference type="AlphaFoldDB" id="K0ULF1"/>
<protein>
    <recommendedName>
        <fullName evidence="3">Pyridoxamine 5'-phosphate oxidase</fullName>
    </recommendedName>
</protein>
<comment type="caution">
    <text evidence="1">The sequence shown here is derived from an EMBL/GenBank/DDBJ whole genome shotgun (WGS) entry which is preliminary data.</text>
</comment>
<evidence type="ECO:0008006" key="3">
    <source>
        <dbReference type="Google" id="ProtNLM"/>
    </source>
</evidence>
<reference evidence="1 2" key="1">
    <citation type="journal article" date="2012" name="J. Bacteriol.">
        <title>Complete Genome Sequence of Mycobacterium vaccae Type Strain ATCC 25954.</title>
        <authorList>
            <person name="Ho Y.S."/>
            <person name="Adroub S.A."/>
            <person name="Abadi M."/>
            <person name="Al Alwan B."/>
            <person name="Alkhateeb R."/>
            <person name="Gao G."/>
            <person name="Ragab A."/>
            <person name="Ali S."/>
            <person name="van Soolingen D."/>
            <person name="Bitter W."/>
            <person name="Pain A."/>
            <person name="Abdallah A.M."/>
        </authorList>
    </citation>
    <scope>NUCLEOTIDE SEQUENCE [LARGE SCALE GENOMIC DNA]</scope>
    <source>
        <strain evidence="1 2">ATCC 25954</strain>
    </source>
</reference>
<evidence type="ECO:0000313" key="2">
    <source>
        <dbReference type="Proteomes" id="UP000006072"/>
    </source>
</evidence>
<dbReference type="Gene3D" id="2.30.110.10">
    <property type="entry name" value="Electron Transport, Fmn-binding Protein, Chain A"/>
    <property type="match status" value="1"/>
</dbReference>